<accession>A0A2A9NPL2</accession>
<feature type="region of interest" description="Disordered" evidence="1">
    <location>
        <begin position="564"/>
        <end position="605"/>
    </location>
</feature>
<protein>
    <recommendedName>
        <fullName evidence="2">PH domain-containing protein</fullName>
    </recommendedName>
</protein>
<keyword evidence="4" id="KW-1185">Reference proteome</keyword>
<name>A0A2A9NPL2_9AGAR</name>
<feature type="compositionally biased region" description="Low complexity" evidence="1">
    <location>
        <begin position="662"/>
        <end position="674"/>
    </location>
</feature>
<organism evidence="3 4">
    <name type="scientific">Amanita thiersii Skay4041</name>
    <dbReference type="NCBI Taxonomy" id="703135"/>
    <lineage>
        <taxon>Eukaryota</taxon>
        <taxon>Fungi</taxon>
        <taxon>Dikarya</taxon>
        <taxon>Basidiomycota</taxon>
        <taxon>Agaricomycotina</taxon>
        <taxon>Agaricomycetes</taxon>
        <taxon>Agaricomycetidae</taxon>
        <taxon>Agaricales</taxon>
        <taxon>Pluteineae</taxon>
        <taxon>Amanitaceae</taxon>
        <taxon>Amanita</taxon>
    </lineage>
</organism>
<feature type="compositionally biased region" description="Low complexity" evidence="1">
    <location>
        <begin position="39"/>
        <end position="53"/>
    </location>
</feature>
<feature type="compositionally biased region" description="Polar residues" evidence="1">
    <location>
        <begin position="839"/>
        <end position="849"/>
    </location>
</feature>
<sequence>MPIAQATSPQPRPDSNHQRTSSFFLFRRGHAHTPSESTFQFAPSPQPQAQLPQNVIPPPVQAPIQSNIPKNYTNQPLPEPPAQLPQQPQVQGPGSIPLQLQTAPQLTSQHKQHPQQQQQAPAQPQQNAGAAGQQAINVPQSPTNQSQQPQLHAEIRSVLHLTMAHAQKIYYSGPLVRRIERQADGQKPTKDDGWTDVWAQLGGTTLSIWDMKQVQEASKQGREVPPTYVNMTDAFIQVLGSVTVPSTPTSPAKRYTNVLTINTAGSNLLLFSCPSPAALMSWAAAFRLSSWEKSRLEEIYTAHLIRITLRTRDIPSTLVRGRMEGWVRIRIAGQTDWKRVWMVVLAASGEPTGQTDRSSVDGGIGSSPTPSATLPKKRRMSSLFTRDHSPTSAAGPVKSMIGVYMSQKGKDKKKALLTMYDVTQAFAVYPERPELISRSTLLKIEGQFGTEELAGSMRLREGWLLIMPDLEGGHSQAGEMLKWVIAIHDAFGLYGRPGAWTWDPRNEVSMMFGYPVGQNKDHLFLEREVAESLDPRDDRTSAIRLGFQKLLRDRMQNMEIRTVAQPQPQQPQAQQQQQLLQIQSQQTQQPDAAPGLGPQLPPLSFGELNLHERSQLSPVTERSGLNTPNRAGSGDAANTLSTVQFPQNVASSVPEGPHIMEASSPQPTASTSSSHGQLHSEPQSVSTVLDDLVMKSPQIPSSSTSFERKRSDDIGIHSLSSFDRSQPLSTATSQSTSDDRPRSRTSILTSPHSIPDKRGIGETIPGSPRLAPSDKSSVLISPYSPVTARREQVPTSPSMYLQAPAPKDLSPSSTTDIGNTSNLINELTTQHQQRAELPSPSNSVKQPQASRRVPTTISEQDDSSTSESTRLGTLISGSALSTSPKSISKAPENVKPVVRPIQNTTVPVPGVGGIVERSGNGVPTDRLSPNVRAGLGRKPSGAREQGTGRPYNNEGFSATQTLTEEDSDTGDSMDHPTSQSQSNLKKPHILPSGSTEEPNLDVLAALSYLDVNDDHAHSQSTGNTIEPLKIRGSDKGMSSPPQESSSSLVAAPHSPASSEPVTQYKSSFAPSKQAAERKAKAQAQQAAHHAAVHKPGRLNGKRKSKIAGAWNESSDEDEEDEEEDEDDEADSDDGRPASNKQATSSGPASSTASIRPPQIQSHSSHLSESNMDINAQSRPPRTLPQLPGNRLHGEEYHMPQPRRMLADQYPDAGRRTYHEDGPQIRSQAEHPAANQAQKSLWSQVLDPGRTPGQLPESHNRDTFIQLEPPSETMTKAFTPQGLLSAGLQDKQDRSAKRQEELARETGASLINVPNKPPPPQTGLLGAITAHERERKREGGVGAALTEREREKRLAEERQRRFDEQQRQQLEQMQQTGSMYGQFPPFNPMMNPMMMGMMNPMMTGGMAPMMTGGMAPMMTGYHNMMGGLNPQHILAAQQAAAQAYQHAMMAFSTAGSQVGGENGMPSQPLAPNMTGNMGGMGGFDPRMSMMGMGMMNPQMGMPLGMQMTGMSTFDPRFSMNGGNAGPTGVMADMGLQPPGVLGGQNSGSFASRNSSPAGRDSPARPSDLQEAPRGSRPATPKS</sequence>
<dbReference type="InterPro" id="IPR001849">
    <property type="entry name" value="PH_domain"/>
</dbReference>
<dbReference type="InterPro" id="IPR011993">
    <property type="entry name" value="PH-like_dom_sf"/>
</dbReference>
<dbReference type="OrthoDB" id="5563754at2759"/>
<dbReference type="SMART" id="SM00233">
    <property type="entry name" value="PH"/>
    <property type="match status" value="1"/>
</dbReference>
<feature type="region of interest" description="Disordered" evidence="1">
    <location>
        <begin position="1"/>
        <end position="150"/>
    </location>
</feature>
<feature type="region of interest" description="Disordered" evidence="1">
    <location>
        <begin position="350"/>
        <end position="393"/>
    </location>
</feature>
<feature type="compositionally biased region" description="Polar residues" evidence="1">
    <location>
        <begin position="875"/>
        <end position="886"/>
    </location>
</feature>
<feature type="region of interest" description="Disordered" evidence="1">
    <location>
        <begin position="1530"/>
        <end position="1581"/>
    </location>
</feature>
<dbReference type="Proteomes" id="UP000242287">
    <property type="component" value="Unassembled WGS sequence"/>
</dbReference>
<feature type="compositionally biased region" description="Polar residues" evidence="1">
    <location>
        <begin position="810"/>
        <end position="832"/>
    </location>
</feature>
<dbReference type="SUPFAM" id="SSF50729">
    <property type="entry name" value="PH domain-like"/>
    <property type="match status" value="1"/>
</dbReference>
<reference evidence="3 4" key="1">
    <citation type="submission" date="2014-02" db="EMBL/GenBank/DDBJ databases">
        <title>Transposable element dynamics among asymbiotic and ectomycorrhizal Amanita fungi.</title>
        <authorList>
            <consortium name="DOE Joint Genome Institute"/>
            <person name="Hess J."/>
            <person name="Skrede I."/>
            <person name="Wolfe B."/>
            <person name="LaButti K."/>
            <person name="Ohm R.A."/>
            <person name="Grigoriev I.V."/>
            <person name="Pringle A."/>
        </authorList>
    </citation>
    <scope>NUCLEOTIDE SEQUENCE [LARGE SCALE GENOMIC DNA]</scope>
    <source>
        <strain evidence="3 4">SKay4041</strain>
    </source>
</reference>
<feature type="compositionally biased region" description="Low complexity" evidence="1">
    <location>
        <begin position="114"/>
        <end position="150"/>
    </location>
</feature>
<feature type="region of interest" description="Disordered" evidence="1">
    <location>
        <begin position="909"/>
        <end position="998"/>
    </location>
</feature>
<evidence type="ECO:0000313" key="4">
    <source>
        <dbReference type="Proteomes" id="UP000242287"/>
    </source>
</evidence>
<feature type="compositionally biased region" description="Polar residues" evidence="1">
    <location>
        <begin position="975"/>
        <end position="984"/>
    </location>
</feature>
<feature type="region of interest" description="Disordered" evidence="1">
    <location>
        <begin position="1015"/>
        <end position="1202"/>
    </location>
</feature>
<feature type="compositionally biased region" description="Low complexity" evidence="1">
    <location>
        <begin position="564"/>
        <end position="598"/>
    </location>
</feature>
<feature type="compositionally biased region" description="Polar residues" evidence="1">
    <location>
        <begin position="675"/>
        <end position="685"/>
    </location>
</feature>
<gene>
    <name evidence="3" type="ORF">AMATHDRAFT_172403</name>
</gene>
<dbReference type="EMBL" id="KZ301976">
    <property type="protein sequence ID" value="PFH52925.1"/>
    <property type="molecule type" value="Genomic_DNA"/>
</dbReference>
<feature type="compositionally biased region" description="Basic residues" evidence="1">
    <location>
        <begin position="1090"/>
        <end position="1105"/>
    </location>
</feature>
<feature type="region of interest" description="Disordered" evidence="1">
    <location>
        <begin position="1330"/>
        <end position="1380"/>
    </location>
</feature>
<feature type="region of interest" description="Disordered" evidence="1">
    <location>
        <begin position="618"/>
        <end position="685"/>
    </location>
</feature>
<dbReference type="InterPro" id="IPR058155">
    <property type="entry name" value="Skg3/CAF120-like_PH"/>
</dbReference>
<feature type="compositionally biased region" description="Acidic residues" evidence="1">
    <location>
        <begin position="1113"/>
        <end position="1131"/>
    </location>
</feature>
<feature type="compositionally biased region" description="Low complexity" evidence="1">
    <location>
        <begin position="84"/>
        <end position="93"/>
    </location>
</feature>
<feature type="compositionally biased region" description="Polar residues" evidence="1">
    <location>
        <begin position="1055"/>
        <end position="1070"/>
    </location>
</feature>
<feature type="compositionally biased region" description="Polar residues" evidence="1">
    <location>
        <begin position="718"/>
        <end position="731"/>
    </location>
</feature>
<feature type="compositionally biased region" description="Basic and acidic residues" evidence="1">
    <location>
        <begin position="1345"/>
        <end position="1365"/>
    </location>
</feature>
<dbReference type="Gene3D" id="2.30.29.30">
    <property type="entry name" value="Pleckstrin-homology domain (PH domain)/Phosphotyrosine-binding domain (PTB)"/>
    <property type="match status" value="1"/>
</dbReference>
<dbReference type="Pfam" id="PF25381">
    <property type="entry name" value="PH_26"/>
    <property type="match status" value="1"/>
</dbReference>
<proteinExistence type="predicted"/>
<evidence type="ECO:0000313" key="3">
    <source>
        <dbReference type="EMBL" id="PFH52925.1"/>
    </source>
</evidence>
<feature type="compositionally biased region" description="Polar residues" evidence="1">
    <location>
        <begin position="618"/>
        <end position="651"/>
    </location>
</feature>
<dbReference type="STRING" id="703135.A0A2A9NPL2"/>
<feature type="region of interest" description="Disordered" evidence="1">
    <location>
        <begin position="718"/>
        <end position="894"/>
    </location>
</feature>
<evidence type="ECO:0000256" key="1">
    <source>
        <dbReference type="SAM" id="MobiDB-lite"/>
    </source>
</evidence>
<feature type="compositionally biased region" description="Polar residues" evidence="1">
    <location>
        <begin position="1545"/>
        <end position="1555"/>
    </location>
</feature>
<feature type="compositionally biased region" description="Polar residues" evidence="1">
    <location>
        <begin position="1158"/>
        <end position="1179"/>
    </location>
</feature>
<feature type="compositionally biased region" description="Polar residues" evidence="1">
    <location>
        <begin position="63"/>
        <end position="74"/>
    </location>
</feature>
<feature type="domain" description="PH" evidence="2">
    <location>
        <begin position="169"/>
        <end position="293"/>
    </location>
</feature>
<feature type="compositionally biased region" description="Polar residues" evidence="1">
    <location>
        <begin position="98"/>
        <end position="108"/>
    </location>
</feature>
<feature type="compositionally biased region" description="Low complexity" evidence="1">
    <location>
        <begin position="1142"/>
        <end position="1153"/>
    </location>
</feature>
<feature type="compositionally biased region" description="Low complexity" evidence="1">
    <location>
        <begin position="1038"/>
        <end position="1047"/>
    </location>
</feature>
<evidence type="ECO:0000259" key="2">
    <source>
        <dbReference type="SMART" id="SM00233"/>
    </source>
</evidence>